<accession>A0A1F8CQW5</accession>
<evidence type="ECO:0000256" key="1">
    <source>
        <dbReference type="SAM" id="SignalP"/>
    </source>
</evidence>
<dbReference type="Proteomes" id="UP000178999">
    <property type="component" value="Unassembled WGS sequence"/>
</dbReference>
<feature type="signal peptide" evidence="1">
    <location>
        <begin position="1"/>
        <end position="22"/>
    </location>
</feature>
<sequence length="131" mass="14678">MKRILVLTVLLIAIVFPGVSDAHEPDGFEGFLDGDAVYMYYRDGSFTMCPFVPDAYGLIWGMSYFPNSSSKSAECVAVYVVDNDPAKEEPVDIVKITFIVRDADFNVISETEVTCENSFIPFRAKFYCQAK</sequence>
<organism evidence="2 3">
    <name type="scientific">Candidatus Woesebacteria bacterium RIFOXYB1_FULL_38_16</name>
    <dbReference type="NCBI Taxonomy" id="1802538"/>
    <lineage>
        <taxon>Bacteria</taxon>
        <taxon>Candidatus Woeseibacteriota</taxon>
    </lineage>
</organism>
<gene>
    <name evidence="2" type="ORF">A2382_04015</name>
</gene>
<comment type="caution">
    <text evidence="2">The sequence shown here is derived from an EMBL/GenBank/DDBJ whole genome shotgun (WGS) entry which is preliminary data.</text>
</comment>
<dbReference type="EMBL" id="MGHY01000030">
    <property type="protein sequence ID" value="OGM78704.1"/>
    <property type="molecule type" value="Genomic_DNA"/>
</dbReference>
<proteinExistence type="predicted"/>
<evidence type="ECO:0000313" key="2">
    <source>
        <dbReference type="EMBL" id="OGM78704.1"/>
    </source>
</evidence>
<dbReference type="AlphaFoldDB" id="A0A1F8CQW5"/>
<keyword evidence="1" id="KW-0732">Signal</keyword>
<name>A0A1F8CQW5_9BACT</name>
<dbReference type="STRING" id="1802538.A2382_04015"/>
<dbReference type="SUPFAM" id="SSF49599">
    <property type="entry name" value="TRAF domain-like"/>
    <property type="match status" value="1"/>
</dbReference>
<feature type="chain" id="PRO_5009535079" evidence="1">
    <location>
        <begin position="23"/>
        <end position="131"/>
    </location>
</feature>
<protein>
    <submittedName>
        <fullName evidence="2">Uncharacterized protein</fullName>
    </submittedName>
</protein>
<evidence type="ECO:0000313" key="3">
    <source>
        <dbReference type="Proteomes" id="UP000178999"/>
    </source>
</evidence>
<reference evidence="2 3" key="1">
    <citation type="journal article" date="2016" name="Nat. Commun.">
        <title>Thousands of microbial genomes shed light on interconnected biogeochemical processes in an aquifer system.</title>
        <authorList>
            <person name="Anantharaman K."/>
            <person name="Brown C.T."/>
            <person name="Hug L.A."/>
            <person name="Sharon I."/>
            <person name="Castelle C.J."/>
            <person name="Probst A.J."/>
            <person name="Thomas B.C."/>
            <person name="Singh A."/>
            <person name="Wilkins M.J."/>
            <person name="Karaoz U."/>
            <person name="Brodie E.L."/>
            <person name="Williams K.H."/>
            <person name="Hubbard S.S."/>
            <person name="Banfield J.F."/>
        </authorList>
    </citation>
    <scope>NUCLEOTIDE SEQUENCE [LARGE SCALE GENOMIC DNA]</scope>
</reference>